<gene>
    <name evidence="1" type="ORF">NC653_006252</name>
</gene>
<proteinExistence type="predicted"/>
<dbReference type="Proteomes" id="UP001164929">
    <property type="component" value="Chromosome 2"/>
</dbReference>
<evidence type="ECO:0000313" key="2">
    <source>
        <dbReference type="Proteomes" id="UP001164929"/>
    </source>
</evidence>
<dbReference type="EMBL" id="JAQIZT010000002">
    <property type="protein sequence ID" value="KAJ7007145.1"/>
    <property type="molecule type" value="Genomic_DNA"/>
</dbReference>
<protein>
    <submittedName>
        <fullName evidence="1">Uncharacterized protein</fullName>
    </submittedName>
</protein>
<reference evidence="1" key="1">
    <citation type="journal article" date="2023" name="Mol. Ecol. Resour.">
        <title>Chromosome-level genome assembly of a triploid poplar Populus alba 'Berolinensis'.</title>
        <authorList>
            <person name="Chen S."/>
            <person name="Yu Y."/>
            <person name="Wang X."/>
            <person name="Wang S."/>
            <person name="Zhang T."/>
            <person name="Zhou Y."/>
            <person name="He R."/>
            <person name="Meng N."/>
            <person name="Wang Y."/>
            <person name="Liu W."/>
            <person name="Liu Z."/>
            <person name="Liu J."/>
            <person name="Guo Q."/>
            <person name="Huang H."/>
            <person name="Sederoff R.R."/>
            <person name="Wang G."/>
            <person name="Qu G."/>
            <person name="Chen S."/>
        </authorList>
    </citation>
    <scope>NUCLEOTIDE SEQUENCE</scope>
    <source>
        <strain evidence="1">SC-2020</strain>
    </source>
</reference>
<organism evidence="1 2">
    <name type="scientific">Populus alba x Populus x berolinensis</name>
    <dbReference type="NCBI Taxonomy" id="444605"/>
    <lineage>
        <taxon>Eukaryota</taxon>
        <taxon>Viridiplantae</taxon>
        <taxon>Streptophyta</taxon>
        <taxon>Embryophyta</taxon>
        <taxon>Tracheophyta</taxon>
        <taxon>Spermatophyta</taxon>
        <taxon>Magnoliopsida</taxon>
        <taxon>eudicotyledons</taxon>
        <taxon>Gunneridae</taxon>
        <taxon>Pentapetalae</taxon>
        <taxon>rosids</taxon>
        <taxon>fabids</taxon>
        <taxon>Malpighiales</taxon>
        <taxon>Salicaceae</taxon>
        <taxon>Saliceae</taxon>
        <taxon>Populus</taxon>
    </lineage>
</organism>
<accession>A0AAD6WBY4</accession>
<dbReference type="AlphaFoldDB" id="A0AAD6WBY4"/>
<name>A0AAD6WBY4_9ROSI</name>
<keyword evidence="2" id="KW-1185">Reference proteome</keyword>
<comment type="caution">
    <text evidence="1">The sequence shown here is derived from an EMBL/GenBank/DDBJ whole genome shotgun (WGS) entry which is preliminary data.</text>
</comment>
<sequence length="38" mass="4493">MHAQGHWLHHSNHLFVGVELLEETILVIKQIVTPPRRR</sequence>
<evidence type="ECO:0000313" key="1">
    <source>
        <dbReference type="EMBL" id="KAJ7007145.1"/>
    </source>
</evidence>